<dbReference type="KEGG" id="ahb:bsdtb5_00390"/>
<keyword evidence="4" id="KW-1185">Reference proteome</keyword>
<evidence type="ECO:0000259" key="2">
    <source>
        <dbReference type="Pfam" id="PF19623"/>
    </source>
</evidence>
<name>A0A7R7IBG0_9FIRM</name>
<feature type="compositionally biased region" description="Low complexity" evidence="1">
    <location>
        <begin position="314"/>
        <end position="339"/>
    </location>
</feature>
<accession>A0A7R7IBG0</accession>
<dbReference type="Pfam" id="PF19623">
    <property type="entry name" value="DUF6128"/>
    <property type="match status" value="1"/>
</dbReference>
<dbReference type="RefSeq" id="WP_271714055.1">
    <property type="nucleotide sequence ID" value="NZ_AP024169.1"/>
</dbReference>
<feature type="compositionally biased region" description="Polar residues" evidence="1">
    <location>
        <begin position="417"/>
        <end position="434"/>
    </location>
</feature>
<evidence type="ECO:0000256" key="1">
    <source>
        <dbReference type="SAM" id="MobiDB-lite"/>
    </source>
</evidence>
<proteinExistence type="predicted"/>
<feature type="region of interest" description="Disordered" evidence="1">
    <location>
        <begin position="191"/>
        <end position="237"/>
    </location>
</feature>
<feature type="domain" description="DUF6128" evidence="2">
    <location>
        <begin position="527"/>
        <end position="630"/>
    </location>
</feature>
<sequence length="634" mass="75384">MSDYKRFVSYVYDYEYGIKRNNVGYARVEVKNGQCKITLSIKVSSVRVNTLKCHLFMRQGAKIKCLRLGDGVVKNGSYEFRSLMDSNNLMGSNYSIDEMGGIIVYSSLDKFFATEWDDNQIILLDSFEELTNKNNNNKIEQDDHEKTQTEDIVDKLGEEIQSTPIEISKEITDEYANEVKKEQKDITDEIIERKSNSNFNEQDSYRLAPEQSKTSKKQNDLIHKNEDGEQDQKKDNELEVEVDYRKEKMDYEINPEPIYGEKLVSDHKKRVQVKEVHYQYYDYYNRIERRNINVDEQNQDKNEIKDIEEREQQGQKQEQQEEQQQTEQEAKQQTEQQMEQPEHPEQEYQYDDYNNYQDKFDEIEKENSNNSNINSNIEEFNQYRNELKAASDDIKQEQIENTEETDQEKRKKEDETNSINKFMSETNFNNYDSNTLNMNELKLSTEEVEISKHIDDINKIEELRIKEQIRIQEDRKKQQDQQTVEQKTSGNNDNYQDSYFRTEARSSFKKKKILGESIVANKIFESYPKLNAFNDKEFDECVRIEPQDLGLFPVDNWILGNNSFLLHGYYSYRHLLFAEKKNMNVCQYLLGVPGVYQTREKFVANMFGFHYFKPSKGKEPKDGDFGYWYMEIKL</sequence>
<feature type="region of interest" description="Disordered" evidence="1">
    <location>
        <begin position="472"/>
        <end position="497"/>
    </location>
</feature>
<dbReference type="Proteomes" id="UP000595897">
    <property type="component" value="Chromosome"/>
</dbReference>
<dbReference type="AlphaFoldDB" id="A0A7R7IBG0"/>
<protein>
    <recommendedName>
        <fullName evidence="2">DUF6128 domain-containing protein</fullName>
    </recommendedName>
</protein>
<gene>
    <name evidence="3" type="ORF">bsdtb5_00390</name>
</gene>
<evidence type="ECO:0000313" key="3">
    <source>
        <dbReference type="EMBL" id="BCN28744.1"/>
    </source>
</evidence>
<reference evidence="3 4" key="1">
    <citation type="submission" date="2020-11" db="EMBL/GenBank/DDBJ databases">
        <title>Draft genome sequencing of a Lachnospiraceae strain isolated from anoxic soil subjected to BSD treatment.</title>
        <authorList>
            <person name="Uek A."/>
            <person name="Tonouchi A."/>
        </authorList>
    </citation>
    <scope>NUCLEOTIDE SEQUENCE [LARGE SCALE GENOMIC DNA]</scope>
    <source>
        <strain evidence="3 4">TB5</strain>
    </source>
</reference>
<evidence type="ECO:0000313" key="4">
    <source>
        <dbReference type="Proteomes" id="UP000595897"/>
    </source>
</evidence>
<feature type="compositionally biased region" description="Polar residues" evidence="1">
    <location>
        <begin position="480"/>
        <end position="497"/>
    </location>
</feature>
<feature type="region of interest" description="Disordered" evidence="1">
    <location>
        <begin position="391"/>
        <end position="434"/>
    </location>
</feature>
<feature type="region of interest" description="Disordered" evidence="1">
    <location>
        <begin position="308"/>
        <end position="349"/>
    </location>
</feature>
<organism evidence="3 4">
    <name type="scientific">Anaeromicropila herbilytica</name>
    <dbReference type="NCBI Taxonomy" id="2785025"/>
    <lineage>
        <taxon>Bacteria</taxon>
        <taxon>Bacillati</taxon>
        <taxon>Bacillota</taxon>
        <taxon>Clostridia</taxon>
        <taxon>Lachnospirales</taxon>
        <taxon>Lachnospiraceae</taxon>
        <taxon>Anaeromicropila</taxon>
    </lineage>
</organism>
<feature type="compositionally biased region" description="Basic and acidic residues" evidence="1">
    <location>
        <begin position="217"/>
        <end position="237"/>
    </location>
</feature>
<dbReference type="InterPro" id="IPR046131">
    <property type="entry name" value="DUF6128"/>
</dbReference>
<dbReference type="EMBL" id="AP024169">
    <property type="protein sequence ID" value="BCN28744.1"/>
    <property type="molecule type" value="Genomic_DNA"/>
</dbReference>